<dbReference type="Gene3D" id="3.90.220.20">
    <property type="entry name" value="DNA methylase specificity domains"/>
    <property type="match status" value="2"/>
</dbReference>
<dbReference type="InterPro" id="IPR000055">
    <property type="entry name" value="Restrct_endonuc_typeI_TRD"/>
</dbReference>
<feature type="coiled-coil region" evidence="4">
    <location>
        <begin position="427"/>
        <end position="461"/>
    </location>
</feature>
<dbReference type="RefSeq" id="WP_058293851.1">
    <property type="nucleotide sequence ID" value="NZ_PDCI01000020.1"/>
</dbReference>
<protein>
    <recommendedName>
        <fullName evidence="5">Type I restriction modification DNA specificity domain-containing protein</fullName>
    </recommendedName>
</protein>
<dbReference type="SUPFAM" id="SSF116734">
    <property type="entry name" value="DNA methylase specificity domain"/>
    <property type="match status" value="2"/>
</dbReference>
<organism evidence="6 7">
    <name type="scientific">Clostridium neonatale</name>
    <dbReference type="NCBI Taxonomy" id="137838"/>
    <lineage>
        <taxon>Bacteria</taxon>
        <taxon>Bacillati</taxon>
        <taxon>Bacillota</taxon>
        <taxon>Clostridia</taxon>
        <taxon>Eubacteriales</taxon>
        <taxon>Clostridiaceae</taxon>
        <taxon>Clostridium</taxon>
    </lineage>
</organism>
<keyword evidence="2" id="KW-0680">Restriction system</keyword>
<comment type="similarity">
    <text evidence="1">Belongs to the type-I restriction system S methylase family.</text>
</comment>
<keyword evidence="3" id="KW-0238">DNA-binding</keyword>
<dbReference type="GO" id="GO:0009307">
    <property type="term" value="P:DNA restriction-modification system"/>
    <property type="evidence" value="ECO:0007669"/>
    <property type="project" value="UniProtKB-KW"/>
</dbReference>
<keyword evidence="4" id="KW-0175">Coiled coil</keyword>
<evidence type="ECO:0000313" key="7">
    <source>
        <dbReference type="Proteomes" id="UP000220840"/>
    </source>
</evidence>
<proteinExistence type="inferred from homology"/>
<evidence type="ECO:0000256" key="4">
    <source>
        <dbReference type="SAM" id="Coils"/>
    </source>
</evidence>
<evidence type="ECO:0000259" key="5">
    <source>
        <dbReference type="Pfam" id="PF01420"/>
    </source>
</evidence>
<sequence>MSYSKLDNQINIVASIDTISRKLRIDPSQYNVETQKIIRNCKSHNIKIKKMINLDCIEGMYLPNRFSRAYTDNPKAGVPMLGTSSMLNMKLPTDTRIFINKIRNSEKLFIESGDILISRSGTIGTSVLCGDTFVGFVASDHCIRLRLKKEVRGYIAAYLRTRYGMALLVKDAHGKVIKELTEENIQELPVMYFEDAVKKINDMMLNAVSKYDEARMLLDKVEERLDEELSSFLPKVQKSNNNIVPFHRLLINRIDPHMYNFYSEYIFREILKGKHRFLGDMANVWGTARFKRHYLDKDNPNGIGLYSSSDIVRANFSPSKFISKKLNAKELKKCEIETDTVLIPCSGTYGGIMGHGVLAGELMNGKAVTQHVLRVAKKSNYMDFYYIAAFLCSDKWGYHLISATRFGKDIPEIDPVVLKTIPIPEIASKAQEEIGKYFKQASILQEEANVLENEAIELLEKKYESYLINQ</sequence>
<dbReference type="Pfam" id="PF01420">
    <property type="entry name" value="Methylase_S"/>
    <property type="match status" value="1"/>
</dbReference>
<evidence type="ECO:0000256" key="1">
    <source>
        <dbReference type="ARBA" id="ARBA00010923"/>
    </source>
</evidence>
<dbReference type="Proteomes" id="UP000220840">
    <property type="component" value="Unassembled WGS sequence"/>
</dbReference>
<reference evidence="6 7" key="1">
    <citation type="submission" date="2017-10" db="EMBL/GenBank/DDBJ databases">
        <title>Effective Description of Clostridium neonatale sp. nov. linked to necrotizing enterocolitis in neonates and a clarification of species assignable to the genus Clostridium (Prazmowski 1880) emend. Lawson and Rainey 2016.</title>
        <authorList>
            <person name="Bernard K."/>
            <person name="Burdz T."/>
            <person name="Wiebe D."/>
            <person name="Balcewich B."/>
            <person name="Alfa M."/>
            <person name="Bernier A.-M."/>
        </authorList>
    </citation>
    <scope>NUCLEOTIDE SEQUENCE [LARGE SCALE GENOMIC DNA]</scope>
    <source>
        <strain evidence="6 7">LCDC99A005</strain>
    </source>
</reference>
<keyword evidence="7" id="KW-1185">Reference proteome</keyword>
<dbReference type="PANTHER" id="PTHR30408">
    <property type="entry name" value="TYPE-1 RESTRICTION ENZYME ECOKI SPECIFICITY PROTEIN"/>
    <property type="match status" value="1"/>
</dbReference>
<dbReference type="EMBL" id="PDCJ01000004">
    <property type="protein sequence ID" value="PEG29255.1"/>
    <property type="molecule type" value="Genomic_DNA"/>
</dbReference>
<dbReference type="InterPro" id="IPR052021">
    <property type="entry name" value="Type-I_RS_S_subunit"/>
</dbReference>
<dbReference type="GO" id="GO:0003677">
    <property type="term" value="F:DNA binding"/>
    <property type="evidence" value="ECO:0007669"/>
    <property type="project" value="UniProtKB-KW"/>
</dbReference>
<dbReference type="InterPro" id="IPR044946">
    <property type="entry name" value="Restrct_endonuc_typeI_TRD_sf"/>
</dbReference>
<accession>A0A2A7MC53</accession>
<gene>
    <name evidence="6" type="ORF">CQ394_17960</name>
</gene>
<feature type="domain" description="Type I restriction modification DNA specificity" evidence="5">
    <location>
        <begin position="71"/>
        <end position="191"/>
    </location>
</feature>
<name>A0A2A7MC53_9CLOT</name>
<evidence type="ECO:0000256" key="2">
    <source>
        <dbReference type="ARBA" id="ARBA00022747"/>
    </source>
</evidence>
<evidence type="ECO:0000313" key="6">
    <source>
        <dbReference type="EMBL" id="PEG29255.1"/>
    </source>
</evidence>
<comment type="caution">
    <text evidence="6">The sequence shown here is derived from an EMBL/GenBank/DDBJ whole genome shotgun (WGS) entry which is preliminary data.</text>
</comment>
<evidence type="ECO:0000256" key="3">
    <source>
        <dbReference type="ARBA" id="ARBA00023125"/>
    </source>
</evidence>
<dbReference type="AlphaFoldDB" id="A0A2A7MC53"/>
<dbReference type="PANTHER" id="PTHR30408:SF12">
    <property type="entry name" value="TYPE I RESTRICTION ENZYME MJAVIII SPECIFICITY SUBUNIT"/>
    <property type="match status" value="1"/>
</dbReference>